<comment type="caution">
    <text evidence="2">The sequence shown here is derived from an EMBL/GenBank/DDBJ whole genome shotgun (WGS) entry which is preliminary data.</text>
</comment>
<protein>
    <submittedName>
        <fullName evidence="2">Uncharacterized protein</fullName>
    </submittedName>
</protein>
<gene>
    <name evidence="2" type="ORF">PG994_002447</name>
</gene>
<accession>A0ABR1WWE4</accession>
<keyword evidence="3" id="KW-1185">Reference proteome</keyword>
<dbReference type="GeneID" id="92086919"/>
<dbReference type="RefSeq" id="XP_066721997.1">
    <property type="nucleotide sequence ID" value="XM_066853856.1"/>
</dbReference>
<proteinExistence type="predicted"/>
<name>A0ABR1WWE4_9PEZI</name>
<evidence type="ECO:0000313" key="2">
    <source>
        <dbReference type="EMBL" id="KAK8087473.1"/>
    </source>
</evidence>
<feature type="region of interest" description="Disordered" evidence="1">
    <location>
        <begin position="1"/>
        <end position="33"/>
    </location>
</feature>
<evidence type="ECO:0000313" key="3">
    <source>
        <dbReference type="Proteomes" id="UP001480595"/>
    </source>
</evidence>
<reference evidence="2 3" key="1">
    <citation type="submission" date="2023-01" db="EMBL/GenBank/DDBJ databases">
        <title>Analysis of 21 Apiospora genomes using comparative genomics revels a genus with tremendous synthesis potential of carbohydrate active enzymes and secondary metabolites.</title>
        <authorList>
            <person name="Sorensen T."/>
        </authorList>
    </citation>
    <scope>NUCLEOTIDE SEQUENCE [LARGE SCALE GENOMIC DNA]</scope>
    <source>
        <strain evidence="2 3">CBS 135458</strain>
    </source>
</reference>
<organism evidence="2 3">
    <name type="scientific">Apiospora phragmitis</name>
    <dbReference type="NCBI Taxonomy" id="2905665"/>
    <lineage>
        <taxon>Eukaryota</taxon>
        <taxon>Fungi</taxon>
        <taxon>Dikarya</taxon>
        <taxon>Ascomycota</taxon>
        <taxon>Pezizomycotina</taxon>
        <taxon>Sordariomycetes</taxon>
        <taxon>Xylariomycetidae</taxon>
        <taxon>Amphisphaeriales</taxon>
        <taxon>Apiosporaceae</taxon>
        <taxon>Apiospora</taxon>
    </lineage>
</organism>
<evidence type="ECO:0000256" key="1">
    <source>
        <dbReference type="SAM" id="MobiDB-lite"/>
    </source>
</evidence>
<sequence length="98" mass="10770">MSKKNSGGDPVTALSLRHGSASKSVSSRRTQVEREMAASLTQLNGGSSTQTSTHGPNYAYFSNFRQAIFQFYEVLTSKSTSGVFDWPRLVFWQMGLGI</sequence>
<dbReference type="EMBL" id="JAQQWL010000002">
    <property type="protein sequence ID" value="KAK8087473.1"/>
    <property type="molecule type" value="Genomic_DNA"/>
</dbReference>
<dbReference type="Proteomes" id="UP001480595">
    <property type="component" value="Unassembled WGS sequence"/>
</dbReference>